<dbReference type="InParanoid" id="H2AUU9"/>
<dbReference type="EMBL" id="HE650824">
    <property type="protein sequence ID" value="CCF58149.1"/>
    <property type="molecule type" value="Genomic_DNA"/>
</dbReference>
<dbReference type="Pfam" id="PF12550">
    <property type="entry name" value="GCR1_C"/>
    <property type="match status" value="1"/>
</dbReference>
<dbReference type="eggNOG" id="ENOG502S2V7">
    <property type="taxonomic scope" value="Eukaryota"/>
</dbReference>
<feature type="domain" description="Transcription activator GCR1-like" evidence="1">
    <location>
        <begin position="145"/>
        <end position="221"/>
    </location>
</feature>
<gene>
    <name evidence="2" type="primary">KAFR0D05020</name>
    <name evidence="2" type="ORF">KAFR_0D05020</name>
</gene>
<keyword evidence="3" id="KW-1185">Reference proteome</keyword>
<dbReference type="HOGENOM" id="CLU_072832_0_0_1"/>
<dbReference type="RefSeq" id="XP_003957284.1">
    <property type="nucleotide sequence ID" value="XM_003957235.1"/>
</dbReference>
<dbReference type="GeneID" id="13882580"/>
<dbReference type="InterPro" id="IPR022210">
    <property type="entry name" value="TF_GCR1-like"/>
</dbReference>
<evidence type="ECO:0000259" key="1">
    <source>
        <dbReference type="Pfam" id="PF12550"/>
    </source>
</evidence>
<organism evidence="2 3">
    <name type="scientific">Kazachstania africana (strain ATCC 22294 / BCRC 22015 / CBS 2517 / CECT 1963 / NBRC 1671 / NRRL Y-8276)</name>
    <name type="common">Yeast</name>
    <name type="synonym">Kluyveromyces africanus</name>
    <dbReference type="NCBI Taxonomy" id="1071382"/>
    <lineage>
        <taxon>Eukaryota</taxon>
        <taxon>Fungi</taxon>
        <taxon>Dikarya</taxon>
        <taxon>Ascomycota</taxon>
        <taxon>Saccharomycotina</taxon>
        <taxon>Saccharomycetes</taxon>
        <taxon>Saccharomycetales</taxon>
        <taxon>Saccharomycetaceae</taxon>
        <taxon>Kazachstania</taxon>
    </lineage>
</organism>
<dbReference type="OrthoDB" id="4061572at2759"/>
<evidence type="ECO:0000313" key="2">
    <source>
        <dbReference type="EMBL" id="CCF58149.1"/>
    </source>
</evidence>
<name>H2AUU9_KAZAF</name>
<evidence type="ECO:0000313" key="3">
    <source>
        <dbReference type="Proteomes" id="UP000005220"/>
    </source>
</evidence>
<accession>H2AUU9</accession>
<proteinExistence type="predicted"/>
<dbReference type="KEGG" id="kaf:KAFR_0D05020"/>
<sequence>MNINQTIDVFEERIDFCSEILRKLKENEIPIDGENRLKDTLNSIQQQNSSILIELNLMKRKLKIDDLELDSNVFYSINNDPILNTKGKDFVCLDEVKLSRYETLGHTDVLNTIDTDSNRIETRDKLVKKQKVNCTKAFGDTFEIPMIENPKTVHELYYDFQNCVKETVRELKEKYGKSYFRKATNIRSYQRRRALVSEIQKLSEEYDIDIEEALQCFEELRKENYKTVPWLYSNLLTVVHDVRESYVLEKNCNWNDI</sequence>
<reference evidence="2 3" key="1">
    <citation type="journal article" date="2011" name="Proc. Natl. Acad. Sci. U.S.A.">
        <title>Evolutionary erosion of yeast sex chromosomes by mating-type switching accidents.</title>
        <authorList>
            <person name="Gordon J.L."/>
            <person name="Armisen D."/>
            <person name="Proux-Wera E."/>
            <person name="Oheigeartaigh S.S."/>
            <person name="Byrne K.P."/>
            <person name="Wolfe K.H."/>
        </authorList>
    </citation>
    <scope>NUCLEOTIDE SEQUENCE [LARGE SCALE GENOMIC DNA]</scope>
    <source>
        <strain evidence="3">ATCC 22294 / BCRC 22015 / CBS 2517 / CECT 1963 / NBRC 1671 / NRRL Y-8276</strain>
    </source>
</reference>
<dbReference type="AlphaFoldDB" id="H2AUU9"/>
<protein>
    <recommendedName>
        <fullName evidence="1">Transcription activator GCR1-like domain-containing protein</fullName>
    </recommendedName>
</protein>
<dbReference type="Proteomes" id="UP000005220">
    <property type="component" value="Chromosome 4"/>
</dbReference>